<accession>A0A314Z974</accession>
<dbReference type="GO" id="GO:0003743">
    <property type="term" value="F:translation initiation factor activity"/>
    <property type="evidence" value="ECO:0007669"/>
    <property type="project" value="UniProtKB-KW"/>
</dbReference>
<name>A0A314Z974_PRUYE</name>
<organism evidence="3 4">
    <name type="scientific">Prunus yedoensis var. nudiflora</name>
    <dbReference type="NCBI Taxonomy" id="2094558"/>
    <lineage>
        <taxon>Eukaryota</taxon>
        <taxon>Viridiplantae</taxon>
        <taxon>Streptophyta</taxon>
        <taxon>Embryophyta</taxon>
        <taxon>Tracheophyta</taxon>
        <taxon>Spermatophyta</taxon>
        <taxon>Magnoliopsida</taxon>
        <taxon>eudicotyledons</taxon>
        <taxon>Gunneridae</taxon>
        <taxon>Pentapetalae</taxon>
        <taxon>rosids</taxon>
        <taxon>fabids</taxon>
        <taxon>Rosales</taxon>
        <taxon>Rosaceae</taxon>
        <taxon>Amygdaloideae</taxon>
        <taxon>Amygdaleae</taxon>
        <taxon>Prunus</taxon>
    </lineage>
</organism>
<feature type="signal peptide" evidence="2">
    <location>
        <begin position="1"/>
        <end position="24"/>
    </location>
</feature>
<evidence type="ECO:0000256" key="2">
    <source>
        <dbReference type="SAM" id="SignalP"/>
    </source>
</evidence>
<keyword evidence="4" id="KW-1185">Reference proteome</keyword>
<dbReference type="STRING" id="2094558.A0A314Z974"/>
<feature type="chain" id="PRO_5016343425" evidence="2">
    <location>
        <begin position="25"/>
        <end position="241"/>
    </location>
</feature>
<keyword evidence="2" id="KW-0732">Signal</keyword>
<dbReference type="GO" id="GO:0001181">
    <property type="term" value="F:RNA polymerase I general transcription initiation factor activity"/>
    <property type="evidence" value="ECO:0007669"/>
    <property type="project" value="InterPro"/>
</dbReference>
<dbReference type="Pfam" id="PF05327">
    <property type="entry name" value="RRN3"/>
    <property type="match status" value="1"/>
</dbReference>
<dbReference type="PANTHER" id="PTHR12790:SF0">
    <property type="entry name" value="RNA POLYMERASE I-SPECIFIC TRANSCRIPTION INITIATION FACTOR RRN3-RELATED"/>
    <property type="match status" value="1"/>
</dbReference>
<dbReference type="AlphaFoldDB" id="A0A314Z974"/>
<comment type="similarity">
    <text evidence="1">Belongs to the RRN3 family.</text>
</comment>
<dbReference type="OrthoDB" id="26970at2759"/>
<dbReference type="PANTHER" id="PTHR12790">
    <property type="entry name" value="TRANSCRIPTION INITIATION FACTOR IA RRN3"/>
    <property type="match status" value="1"/>
</dbReference>
<reference evidence="3 4" key="1">
    <citation type="submission" date="2018-02" db="EMBL/GenBank/DDBJ databases">
        <title>Draft genome of wild Prunus yedoensis var. nudiflora.</title>
        <authorList>
            <person name="Baek S."/>
            <person name="Kim J.-H."/>
            <person name="Choi K."/>
            <person name="Kim G.-B."/>
            <person name="Cho A."/>
            <person name="Jang H."/>
            <person name="Shin C.-H."/>
            <person name="Yu H.-J."/>
            <person name="Mun J.-H."/>
        </authorList>
    </citation>
    <scope>NUCLEOTIDE SEQUENCE [LARGE SCALE GENOMIC DNA]</scope>
    <source>
        <strain evidence="4">cv. Jeju island</strain>
        <tissue evidence="3">Leaf</tissue>
    </source>
</reference>
<gene>
    <name evidence="3" type="ORF">Pyn_12679</name>
</gene>
<dbReference type="EMBL" id="PJQY01000232">
    <property type="protein sequence ID" value="PQQ15280.1"/>
    <property type="molecule type" value="Genomic_DNA"/>
</dbReference>
<keyword evidence="3" id="KW-0396">Initiation factor</keyword>
<evidence type="ECO:0000313" key="3">
    <source>
        <dbReference type="EMBL" id="PQQ15280.1"/>
    </source>
</evidence>
<dbReference type="GO" id="GO:0005634">
    <property type="term" value="C:nucleus"/>
    <property type="evidence" value="ECO:0007669"/>
    <property type="project" value="TreeGrafter"/>
</dbReference>
<keyword evidence="3" id="KW-0648">Protein biosynthesis</keyword>
<dbReference type="GO" id="GO:0001042">
    <property type="term" value="F:RNA polymerase I core binding"/>
    <property type="evidence" value="ECO:0007669"/>
    <property type="project" value="TreeGrafter"/>
</dbReference>
<comment type="caution">
    <text evidence="3">The sequence shown here is derived from an EMBL/GenBank/DDBJ whole genome shotgun (WGS) entry which is preliminary data.</text>
</comment>
<evidence type="ECO:0000256" key="1">
    <source>
        <dbReference type="ARBA" id="ARBA00010098"/>
    </source>
</evidence>
<dbReference type="InterPro" id="IPR007991">
    <property type="entry name" value="RNA_pol_I_trans_ini_fac_RRN3"/>
</dbReference>
<dbReference type="Proteomes" id="UP000250321">
    <property type="component" value="Unassembled WGS sequence"/>
</dbReference>
<proteinExistence type="inferred from homology"/>
<protein>
    <submittedName>
        <fullName evidence="3">RNA polymerase I-specific transcription initiation factor RRN3</fullName>
    </submittedName>
</protein>
<sequence length="241" mass="27788">MVETLLIIFVLVLTSFMHLQSCGGRLIQIFQTLLDSFMKTVLSAYKSKFVQFVIFYVCALDPGNCGVTFALKLEDKFFCSTNFPLIRRSAVAYLASYLSRAKFLSVSVVAGTLERLVDWCVKYVKMQDDEINPEAHRIFYSGCQAIVYVLCFRMRSMMDDPQLKPWLFHLPLESILNNKLSPLKITVPNFNLHFERCLPTIVLEFLQQAKAARLFMTSEEFNFDGYLESELSREFGGMKRL</sequence>
<evidence type="ECO:0000313" key="4">
    <source>
        <dbReference type="Proteomes" id="UP000250321"/>
    </source>
</evidence>
<dbReference type="GO" id="GO:0006361">
    <property type="term" value="P:transcription initiation at RNA polymerase I promoter"/>
    <property type="evidence" value="ECO:0007669"/>
    <property type="project" value="InterPro"/>
</dbReference>